<feature type="non-terminal residue" evidence="2">
    <location>
        <position position="202"/>
    </location>
</feature>
<organism evidence="2 3">
    <name type="scientific">Reticulomyxa filosa</name>
    <dbReference type="NCBI Taxonomy" id="46433"/>
    <lineage>
        <taxon>Eukaryota</taxon>
        <taxon>Sar</taxon>
        <taxon>Rhizaria</taxon>
        <taxon>Retaria</taxon>
        <taxon>Foraminifera</taxon>
        <taxon>Monothalamids</taxon>
        <taxon>Reticulomyxidae</taxon>
        <taxon>Reticulomyxa</taxon>
    </lineage>
</organism>
<dbReference type="AlphaFoldDB" id="X6MRL4"/>
<keyword evidence="1" id="KW-0175">Coiled coil</keyword>
<dbReference type="Proteomes" id="UP000023152">
    <property type="component" value="Unassembled WGS sequence"/>
</dbReference>
<reference evidence="2 3" key="1">
    <citation type="journal article" date="2013" name="Curr. Biol.">
        <title>The Genome of the Foraminiferan Reticulomyxa filosa.</title>
        <authorList>
            <person name="Glockner G."/>
            <person name="Hulsmann N."/>
            <person name="Schleicher M."/>
            <person name="Noegel A.A."/>
            <person name="Eichinger L."/>
            <person name="Gallinger C."/>
            <person name="Pawlowski J."/>
            <person name="Sierra R."/>
            <person name="Euteneuer U."/>
            <person name="Pillet L."/>
            <person name="Moustafa A."/>
            <person name="Platzer M."/>
            <person name="Groth M."/>
            <person name="Szafranski K."/>
            <person name="Schliwa M."/>
        </authorList>
    </citation>
    <scope>NUCLEOTIDE SEQUENCE [LARGE SCALE GENOMIC DNA]</scope>
</reference>
<dbReference type="EMBL" id="ASPP01018258">
    <property type="protein sequence ID" value="ETO16434.1"/>
    <property type="molecule type" value="Genomic_DNA"/>
</dbReference>
<feature type="non-terminal residue" evidence="2">
    <location>
        <position position="1"/>
    </location>
</feature>
<sequence length="202" mass="24008">KREYINVDITCFFFFFLSVRNIEIQILSMMESKLNSTKKELEKEKQKRKQTESLMQQLLQQNDQYKTQIGDLQNQLKTLRQDHEKENERNAQQMEALRNKLTKLQVTHMESQNVTLTSERDDAFRLLRKIEKDHESKMQKLKAKHNEELEQVSNGFTQSLGIEAGQDIKVVVKQLREKNELLQQQVDILAETVLSLFFFFLI</sequence>
<comment type="caution">
    <text evidence="2">The sequence shown here is derived from an EMBL/GenBank/DDBJ whole genome shotgun (WGS) entry which is preliminary data.</text>
</comment>
<accession>X6MRL4</accession>
<evidence type="ECO:0000313" key="2">
    <source>
        <dbReference type="EMBL" id="ETO16434.1"/>
    </source>
</evidence>
<proteinExistence type="predicted"/>
<protein>
    <submittedName>
        <fullName evidence="2">Uncharacterized protein</fullName>
    </submittedName>
</protein>
<feature type="coiled-coil region" evidence="1">
    <location>
        <begin position="27"/>
        <end position="192"/>
    </location>
</feature>
<evidence type="ECO:0000256" key="1">
    <source>
        <dbReference type="SAM" id="Coils"/>
    </source>
</evidence>
<name>X6MRL4_RETFI</name>
<keyword evidence="3" id="KW-1185">Reference proteome</keyword>
<evidence type="ECO:0000313" key="3">
    <source>
        <dbReference type="Proteomes" id="UP000023152"/>
    </source>
</evidence>
<gene>
    <name evidence="2" type="ORF">RFI_20905</name>
</gene>